<feature type="compositionally biased region" description="Basic and acidic residues" evidence="1">
    <location>
        <begin position="308"/>
        <end position="322"/>
    </location>
</feature>
<reference evidence="3" key="1">
    <citation type="journal article" date="2017" name="Nat. Ecol. Evol.">
        <title>Genome expansion and lineage-specific genetic innovations in the forest pathogenic fungi Armillaria.</title>
        <authorList>
            <person name="Sipos G."/>
            <person name="Prasanna A.N."/>
            <person name="Walter M.C."/>
            <person name="O'Connor E."/>
            <person name="Balint B."/>
            <person name="Krizsan K."/>
            <person name="Kiss B."/>
            <person name="Hess J."/>
            <person name="Varga T."/>
            <person name="Slot J."/>
            <person name="Riley R."/>
            <person name="Boka B."/>
            <person name="Rigling D."/>
            <person name="Barry K."/>
            <person name="Lee J."/>
            <person name="Mihaltcheva S."/>
            <person name="LaButti K."/>
            <person name="Lipzen A."/>
            <person name="Waldron R."/>
            <person name="Moloney N.M."/>
            <person name="Sperisen C."/>
            <person name="Kredics L."/>
            <person name="Vagvoelgyi C."/>
            <person name="Patrignani A."/>
            <person name="Fitzpatrick D."/>
            <person name="Nagy I."/>
            <person name="Doyle S."/>
            <person name="Anderson J.B."/>
            <person name="Grigoriev I.V."/>
            <person name="Gueldener U."/>
            <person name="Muensterkoetter M."/>
            <person name="Nagy L.G."/>
        </authorList>
    </citation>
    <scope>NUCLEOTIDE SEQUENCE [LARGE SCALE GENOMIC DNA]</scope>
    <source>
        <strain evidence="3">Ar21-2</strain>
    </source>
</reference>
<feature type="compositionally biased region" description="Acidic residues" evidence="1">
    <location>
        <begin position="195"/>
        <end position="204"/>
    </location>
</feature>
<dbReference type="InParanoid" id="A0A2H3CI02"/>
<protein>
    <submittedName>
        <fullName evidence="2">Uncharacterized protein</fullName>
    </submittedName>
</protein>
<feature type="compositionally biased region" description="Low complexity" evidence="1">
    <location>
        <begin position="233"/>
        <end position="247"/>
    </location>
</feature>
<dbReference type="EMBL" id="KZ293713">
    <property type="protein sequence ID" value="PBK82729.1"/>
    <property type="molecule type" value="Genomic_DNA"/>
</dbReference>
<dbReference type="STRING" id="47427.A0A2H3CI02"/>
<feature type="compositionally biased region" description="Basic and acidic residues" evidence="1">
    <location>
        <begin position="222"/>
        <end position="232"/>
    </location>
</feature>
<gene>
    <name evidence="2" type="ORF">ARMGADRAFT_1038398</name>
</gene>
<accession>A0A2H3CI02</accession>
<dbReference type="OrthoDB" id="2999551at2759"/>
<keyword evidence="3" id="KW-1185">Reference proteome</keyword>
<dbReference type="Proteomes" id="UP000217790">
    <property type="component" value="Unassembled WGS sequence"/>
</dbReference>
<organism evidence="2 3">
    <name type="scientific">Armillaria gallica</name>
    <name type="common">Bulbous honey fungus</name>
    <name type="synonym">Armillaria bulbosa</name>
    <dbReference type="NCBI Taxonomy" id="47427"/>
    <lineage>
        <taxon>Eukaryota</taxon>
        <taxon>Fungi</taxon>
        <taxon>Dikarya</taxon>
        <taxon>Basidiomycota</taxon>
        <taxon>Agaricomycotina</taxon>
        <taxon>Agaricomycetes</taxon>
        <taxon>Agaricomycetidae</taxon>
        <taxon>Agaricales</taxon>
        <taxon>Marasmiineae</taxon>
        <taxon>Physalacriaceae</taxon>
        <taxon>Armillaria</taxon>
    </lineage>
</organism>
<dbReference type="OMA" id="PYPRYKG"/>
<sequence>MEVGQDIYHLIGDGPHQNTEINNFAVYPQQQIEVLYSIQKNPGTGSWTVESNNHPPNCKNANTLEHLPSDPPVFPDFDDAMLAEELRKIVKEFVELQWGAYIHYSLEQNQGELNLSKGNIIDLADYLKDCTVTLFLPQSKPNLPKKLSLLTKPSTKDLLNASVETLWQKVAGQMPALSGHRPSPVPSSKGMAEGNDNDEGETDTQDGGAGIVDFVSPSEDDDHIKDDDEKQKNANGSSANGSTSADGVGNDGMGQDQGLEDGDILDPENGGDNNEESLDTNASSSGGIPQGGRGGRATTGASTTLQWKKSERQEHRTQRRDEIEYKPYPRYKGYFLPVTPKKRNNAMGLEQEYYNDVARKIFGHWNNELEHRVGMYWNTIYTLNIGAKLKNFLASYGRGIDKWPGFEWQSDIGEVII</sequence>
<feature type="compositionally biased region" description="Gly residues" evidence="1">
    <location>
        <begin position="288"/>
        <end position="297"/>
    </location>
</feature>
<dbReference type="AlphaFoldDB" id="A0A2H3CI02"/>
<proteinExistence type="predicted"/>
<feature type="region of interest" description="Disordered" evidence="1">
    <location>
        <begin position="174"/>
        <end position="322"/>
    </location>
</feature>
<evidence type="ECO:0000313" key="2">
    <source>
        <dbReference type="EMBL" id="PBK82729.1"/>
    </source>
</evidence>
<evidence type="ECO:0000313" key="3">
    <source>
        <dbReference type="Proteomes" id="UP000217790"/>
    </source>
</evidence>
<evidence type="ECO:0000256" key="1">
    <source>
        <dbReference type="SAM" id="MobiDB-lite"/>
    </source>
</evidence>
<name>A0A2H3CI02_ARMGA</name>